<organism evidence="4 5">
    <name type="scientific">Pseudocohnilembus persalinus</name>
    <name type="common">Ciliate</name>
    <dbReference type="NCBI Taxonomy" id="266149"/>
    <lineage>
        <taxon>Eukaryota</taxon>
        <taxon>Sar</taxon>
        <taxon>Alveolata</taxon>
        <taxon>Ciliophora</taxon>
        <taxon>Intramacronucleata</taxon>
        <taxon>Oligohymenophorea</taxon>
        <taxon>Scuticociliatia</taxon>
        <taxon>Philasterida</taxon>
        <taxon>Pseudocohnilembidae</taxon>
        <taxon>Pseudocohnilembus</taxon>
    </lineage>
</organism>
<keyword evidence="5" id="KW-1185">Reference proteome</keyword>
<dbReference type="PANTHER" id="PTHR14021">
    <property type="entry name" value="IRON-SULFUR CLUSTER CO-CHAPERONE PROTEIN HSCB"/>
    <property type="match status" value="1"/>
</dbReference>
<name>A0A0V0QHA2_PSEPJ</name>
<dbReference type="AlphaFoldDB" id="A0A0V0QHA2"/>
<dbReference type="Pfam" id="PF07743">
    <property type="entry name" value="HSCB_C"/>
    <property type="match status" value="1"/>
</dbReference>
<gene>
    <name evidence="4" type="ORF">PPERSA_01375</name>
</gene>
<dbReference type="PROSITE" id="PS50076">
    <property type="entry name" value="DNAJ_2"/>
    <property type="match status" value="1"/>
</dbReference>
<reference evidence="4 5" key="1">
    <citation type="journal article" date="2015" name="Sci. Rep.">
        <title>Genome of the facultative scuticociliatosis pathogen Pseudocohnilembus persalinus provides insight into its virulence through horizontal gene transfer.</title>
        <authorList>
            <person name="Xiong J."/>
            <person name="Wang G."/>
            <person name="Cheng J."/>
            <person name="Tian M."/>
            <person name="Pan X."/>
            <person name="Warren A."/>
            <person name="Jiang C."/>
            <person name="Yuan D."/>
            <person name="Miao W."/>
        </authorList>
    </citation>
    <scope>NUCLEOTIDE SEQUENCE [LARGE SCALE GENOMIC DNA]</scope>
    <source>
        <strain evidence="4">36N120E</strain>
    </source>
</reference>
<dbReference type="Gene3D" id="1.10.287.110">
    <property type="entry name" value="DnaJ domain"/>
    <property type="match status" value="1"/>
</dbReference>
<dbReference type="NCBIfam" id="TIGR00714">
    <property type="entry name" value="hscB"/>
    <property type="match status" value="1"/>
</dbReference>
<dbReference type="SUPFAM" id="SSF47144">
    <property type="entry name" value="HSC20 (HSCB), C-terminal oligomerisation domain"/>
    <property type="match status" value="1"/>
</dbReference>
<dbReference type="InterPro" id="IPR036869">
    <property type="entry name" value="J_dom_sf"/>
</dbReference>
<comment type="caution">
    <text evidence="4">The sequence shown here is derived from an EMBL/GenBank/DDBJ whole genome shotgun (WGS) entry which is preliminary data.</text>
</comment>
<protein>
    <submittedName>
        <fullName evidence="4">DnaJ domain</fullName>
    </submittedName>
</protein>
<dbReference type="InterPro" id="IPR004640">
    <property type="entry name" value="HscB"/>
</dbReference>
<dbReference type="OrthoDB" id="448954at2759"/>
<dbReference type="GO" id="GO:0051259">
    <property type="term" value="P:protein complex oligomerization"/>
    <property type="evidence" value="ECO:0007669"/>
    <property type="project" value="InterPro"/>
</dbReference>
<feature type="domain" description="J" evidence="3">
    <location>
        <begin position="114"/>
        <end position="187"/>
    </location>
</feature>
<dbReference type="InterPro" id="IPR009073">
    <property type="entry name" value="HscB_oligo_C"/>
</dbReference>
<evidence type="ECO:0000256" key="1">
    <source>
        <dbReference type="ARBA" id="ARBA00010476"/>
    </source>
</evidence>
<evidence type="ECO:0000259" key="3">
    <source>
        <dbReference type="PROSITE" id="PS50076"/>
    </source>
</evidence>
<dbReference type="EMBL" id="LDAU01000170">
    <property type="protein sequence ID" value="KRX01472.1"/>
    <property type="molecule type" value="Genomic_DNA"/>
</dbReference>
<evidence type="ECO:0000256" key="2">
    <source>
        <dbReference type="ARBA" id="ARBA00023186"/>
    </source>
</evidence>
<comment type="similarity">
    <text evidence="1">Belongs to the HscB family.</text>
</comment>
<sequence>MRKICINLVKNIRINQQLCVKNQNTPQILAKKNSFIYQPCYFYFSNAQQCNHEHKTCTHENSHDQFIQGQQKKQQRDQDPTCNNCQAKNFKKNKFICGTCKTLLEPERKLYKTDFFDLFGMKKSFEVDKQFLEQQYKEMIQNFHPDRYYAINNGEQVKDSESYSAYVIQAYETLKNDYDRAEYFISLMSDIQTNEEDIQINDFEFLENLMDLREKIMECSEPEKLIKIKEQTEKDKQQTLSSLSQLFKENNYEECLQQLKILKYHISTLELINKKEEHFIFSK</sequence>
<dbReference type="Gene3D" id="1.20.1280.20">
    <property type="entry name" value="HscB, C-terminal domain"/>
    <property type="match status" value="1"/>
</dbReference>
<dbReference type="PANTHER" id="PTHR14021:SF15">
    <property type="entry name" value="IRON-SULFUR CLUSTER CO-CHAPERONE PROTEIN HSCB"/>
    <property type="match status" value="1"/>
</dbReference>
<dbReference type="InterPro" id="IPR001623">
    <property type="entry name" value="DnaJ_domain"/>
</dbReference>
<evidence type="ECO:0000313" key="5">
    <source>
        <dbReference type="Proteomes" id="UP000054937"/>
    </source>
</evidence>
<dbReference type="GO" id="GO:0051087">
    <property type="term" value="F:protein-folding chaperone binding"/>
    <property type="evidence" value="ECO:0007669"/>
    <property type="project" value="InterPro"/>
</dbReference>
<keyword evidence="2" id="KW-0143">Chaperone</keyword>
<dbReference type="InParanoid" id="A0A0V0QHA2"/>
<dbReference type="Proteomes" id="UP000054937">
    <property type="component" value="Unassembled WGS sequence"/>
</dbReference>
<dbReference type="GO" id="GO:0044571">
    <property type="term" value="P:[2Fe-2S] cluster assembly"/>
    <property type="evidence" value="ECO:0007669"/>
    <property type="project" value="InterPro"/>
</dbReference>
<accession>A0A0V0QHA2</accession>
<dbReference type="SUPFAM" id="SSF46565">
    <property type="entry name" value="Chaperone J-domain"/>
    <property type="match status" value="1"/>
</dbReference>
<evidence type="ECO:0000313" key="4">
    <source>
        <dbReference type="EMBL" id="KRX01472.1"/>
    </source>
</evidence>
<dbReference type="FunCoup" id="A0A0V0QHA2">
    <property type="interactions" value="110"/>
</dbReference>
<dbReference type="OMA" id="LMFIERF"/>
<dbReference type="GO" id="GO:0005739">
    <property type="term" value="C:mitochondrion"/>
    <property type="evidence" value="ECO:0007669"/>
    <property type="project" value="TreeGrafter"/>
</dbReference>
<proteinExistence type="inferred from homology"/>
<dbReference type="GO" id="GO:0001671">
    <property type="term" value="F:ATPase activator activity"/>
    <property type="evidence" value="ECO:0007669"/>
    <property type="project" value="InterPro"/>
</dbReference>
<dbReference type="InterPro" id="IPR036386">
    <property type="entry name" value="HscB_C_sf"/>
</dbReference>